<proteinExistence type="predicted"/>
<name>A0AAV2KWL5_KNICA</name>
<dbReference type="Proteomes" id="UP001497482">
    <property type="component" value="Chromosome 20"/>
</dbReference>
<dbReference type="AlphaFoldDB" id="A0AAV2KWL5"/>
<keyword evidence="2" id="KW-1185">Reference proteome</keyword>
<organism evidence="1 2">
    <name type="scientific">Knipowitschia caucasica</name>
    <name type="common">Caucasian dwarf goby</name>
    <name type="synonym">Pomatoschistus caucasicus</name>
    <dbReference type="NCBI Taxonomy" id="637954"/>
    <lineage>
        <taxon>Eukaryota</taxon>
        <taxon>Metazoa</taxon>
        <taxon>Chordata</taxon>
        <taxon>Craniata</taxon>
        <taxon>Vertebrata</taxon>
        <taxon>Euteleostomi</taxon>
        <taxon>Actinopterygii</taxon>
        <taxon>Neopterygii</taxon>
        <taxon>Teleostei</taxon>
        <taxon>Neoteleostei</taxon>
        <taxon>Acanthomorphata</taxon>
        <taxon>Gobiaria</taxon>
        <taxon>Gobiiformes</taxon>
        <taxon>Gobioidei</taxon>
        <taxon>Gobiidae</taxon>
        <taxon>Gobiinae</taxon>
        <taxon>Knipowitschia</taxon>
    </lineage>
</organism>
<reference evidence="1 2" key="1">
    <citation type="submission" date="2024-04" db="EMBL/GenBank/DDBJ databases">
        <authorList>
            <person name="Waldvogel A.-M."/>
            <person name="Schoenle A."/>
        </authorList>
    </citation>
    <scope>NUCLEOTIDE SEQUENCE [LARGE SCALE GENOMIC DNA]</scope>
</reference>
<accession>A0AAV2KWL5</accession>
<sequence>MEQLQYPNWWNHLSVFSPQQEIPILISLTVQGLNSRWAIRAAECQPVPPHVTAPTPSFTGASGTDLMELLITTSYGFPKTALPHFTSGKESDFTLLKMYSGQSAQFTR</sequence>
<gene>
    <name evidence="1" type="ORF">KC01_LOCUS23439</name>
</gene>
<dbReference type="EMBL" id="OZ035842">
    <property type="protein sequence ID" value="CAL1594478.1"/>
    <property type="molecule type" value="Genomic_DNA"/>
</dbReference>
<evidence type="ECO:0000313" key="2">
    <source>
        <dbReference type="Proteomes" id="UP001497482"/>
    </source>
</evidence>
<protein>
    <submittedName>
        <fullName evidence="1">Uncharacterized protein</fullName>
    </submittedName>
</protein>
<evidence type="ECO:0000313" key="1">
    <source>
        <dbReference type="EMBL" id="CAL1594478.1"/>
    </source>
</evidence>